<feature type="domain" description="Phage integrase SAM-like" evidence="4">
    <location>
        <begin position="329"/>
        <end position="413"/>
    </location>
</feature>
<evidence type="ECO:0000256" key="1">
    <source>
        <dbReference type="ARBA" id="ARBA00023125"/>
    </source>
</evidence>
<dbReference type="EMBL" id="WPIN01000034">
    <property type="protein sequence ID" value="MVM36238.1"/>
    <property type="molecule type" value="Genomic_DNA"/>
</dbReference>
<dbReference type="InterPro" id="IPR044925">
    <property type="entry name" value="His-Me_finger_sf"/>
</dbReference>
<evidence type="ECO:0000313" key="6">
    <source>
        <dbReference type="Proteomes" id="UP000436006"/>
    </source>
</evidence>
<keyword evidence="2" id="KW-0233">DNA recombination</keyword>
<dbReference type="InterPro" id="IPR025269">
    <property type="entry name" value="SAM-like_dom"/>
</dbReference>
<name>A0A7K1SR17_9BACT</name>
<protein>
    <submittedName>
        <fullName evidence="5">Tyrosine-type recombinase/integrase</fullName>
    </submittedName>
</protein>
<keyword evidence="6" id="KW-1185">Reference proteome</keyword>
<dbReference type="Proteomes" id="UP000436006">
    <property type="component" value="Unassembled WGS sequence"/>
</dbReference>
<dbReference type="Gene3D" id="1.10.150.130">
    <property type="match status" value="1"/>
</dbReference>
<evidence type="ECO:0000259" key="3">
    <source>
        <dbReference type="Pfam" id="PF07463"/>
    </source>
</evidence>
<dbReference type="InterPro" id="IPR011010">
    <property type="entry name" value="DNA_brk_join_enz"/>
</dbReference>
<dbReference type="SUPFAM" id="SSF54060">
    <property type="entry name" value="His-Me finger endonucleases"/>
    <property type="match status" value="1"/>
</dbReference>
<dbReference type="GO" id="GO:0003677">
    <property type="term" value="F:DNA binding"/>
    <property type="evidence" value="ECO:0007669"/>
    <property type="project" value="UniProtKB-KW"/>
</dbReference>
<dbReference type="GO" id="GO:0015074">
    <property type="term" value="P:DNA integration"/>
    <property type="evidence" value="ECO:0007669"/>
    <property type="project" value="InterPro"/>
</dbReference>
<sequence>MNNSVKRTKLSLPPTESKVMWKPLVDYKGQYEVSDLGQIRSLQSGNIVRTQLSDSGTSYVTLRPLGSELGTEVCAFIDELVAKAFLANPKNYKRVVHIDGDLQNNKASNLRWNTDVVEAVSSQPVIANKPEELCIPVKINQSGKPVVGRRKVAISIRFRLRPVVSGKGYHYTHPIQTTIDKSLGQKPSLPAPIQIRITVEGQEDGGFYLRWPEFEKPNPLLPWDGEVVTVDRKLWDQKERKLKGRHSEIIAFNDELRKTELCLRNILLIQKQRHKSGIGPLPTVRTVKEEYTTGQPPAYSGIGHAQLSSRDSLLNVYQAYCKFLLSQKSTQHELSANTLDKWEYGLNYLKRYLGEIGQREIRATEVNRNFLKRYRLWLLQIVVGNPTQLYLKKLMKKSTAAEYCGKVQKVLEYLQDENIAVDAGAITMKFERSKGKSVYYLAPEHIDRLFTLEVDKFLSPALWWIKLMCLTGLDYKDAKLYIQNRQAYERDGTEGRKIVITRSKKPCNECHIYMLPELDELLSQKVPKAYVLGYFNKKSREIAKLIGFQQDFTSKICRKTAGNLMLRRGFSMAGVAGIMGHSNVTTTMKHYVKTDGALVDEEYKSIVFKRASNRPFSQIHKAA</sequence>
<dbReference type="Gene3D" id="3.90.75.20">
    <property type="match status" value="1"/>
</dbReference>
<gene>
    <name evidence="5" type="ORF">GO755_39880</name>
</gene>
<organism evidence="5 6">
    <name type="scientific">Spirosoma arboris</name>
    <dbReference type="NCBI Taxonomy" id="2682092"/>
    <lineage>
        <taxon>Bacteria</taxon>
        <taxon>Pseudomonadati</taxon>
        <taxon>Bacteroidota</taxon>
        <taxon>Cytophagia</taxon>
        <taxon>Cytophagales</taxon>
        <taxon>Cytophagaceae</taxon>
        <taxon>Spirosoma</taxon>
    </lineage>
</organism>
<dbReference type="AlphaFoldDB" id="A0A7K1SR17"/>
<dbReference type="InterPro" id="IPR010902">
    <property type="entry name" value="NUMOD4"/>
</dbReference>
<accession>A0A7K1SR17</accession>
<proteinExistence type="predicted"/>
<feature type="domain" description="NUMOD4" evidence="3">
    <location>
        <begin position="21"/>
        <end position="63"/>
    </location>
</feature>
<dbReference type="InterPro" id="IPR010998">
    <property type="entry name" value="Integrase_recombinase_N"/>
</dbReference>
<dbReference type="InterPro" id="IPR013762">
    <property type="entry name" value="Integrase-like_cat_sf"/>
</dbReference>
<dbReference type="Pfam" id="PF13102">
    <property type="entry name" value="Phage_int_SAM_5"/>
    <property type="match status" value="1"/>
</dbReference>
<dbReference type="SUPFAM" id="SSF56349">
    <property type="entry name" value="DNA breaking-rejoining enzymes"/>
    <property type="match status" value="1"/>
</dbReference>
<dbReference type="GO" id="GO:0016788">
    <property type="term" value="F:hydrolase activity, acting on ester bonds"/>
    <property type="evidence" value="ECO:0007669"/>
    <property type="project" value="InterPro"/>
</dbReference>
<evidence type="ECO:0000256" key="2">
    <source>
        <dbReference type="ARBA" id="ARBA00023172"/>
    </source>
</evidence>
<dbReference type="Gene3D" id="1.10.443.10">
    <property type="entry name" value="Intergrase catalytic core"/>
    <property type="match status" value="1"/>
</dbReference>
<evidence type="ECO:0000259" key="4">
    <source>
        <dbReference type="Pfam" id="PF13102"/>
    </source>
</evidence>
<evidence type="ECO:0000313" key="5">
    <source>
        <dbReference type="EMBL" id="MVM36238.1"/>
    </source>
</evidence>
<dbReference type="GO" id="GO:0006310">
    <property type="term" value="P:DNA recombination"/>
    <property type="evidence" value="ECO:0007669"/>
    <property type="project" value="UniProtKB-KW"/>
</dbReference>
<reference evidence="5 6" key="1">
    <citation type="submission" date="2019-12" db="EMBL/GenBank/DDBJ databases">
        <title>Spirosoma sp. HMF4905 genome sequencing and assembly.</title>
        <authorList>
            <person name="Kang H."/>
            <person name="Cha I."/>
            <person name="Kim H."/>
            <person name="Joh K."/>
        </authorList>
    </citation>
    <scope>NUCLEOTIDE SEQUENCE [LARGE SCALE GENOMIC DNA]</scope>
    <source>
        <strain evidence="5 6">HMF4905</strain>
    </source>
</reference>
<comment type="caution">
    <text evidence="5">The sequence shown here is derived from an EMBL/GenBank/DDBJ whole genome shotgun (WGS) entry which is preliminary data.</text>
</comment>
<dbReference type="Pfam" id="PF07463">
    <property type="entry name" value="NUMOD4"/>
    <property type="match status" value="1"/>
</dbReference>
<keyword evidence="1" id="KW-0238">DNA-binding</keyword>